<dbReference type="GO" id="GO:0005768">
    <property type="term" value="C:endosome"/>
    <property type="evidence" value="ECO:0007669"/>
    <property type="project" value="TreeGrafter"/>
</dbReference>
<keyword evidence="1" id="KW-0813">Transport</keyword>
<dbReference type="WBParaSite" id="HCON_00001850-00001">
    <property type="protein sequence ID" value="HCON_00001850-00001"/>
    <property type="gene ID" value="HCON_00001850"/>
</dbReference>
<proteinExistence type="inferred from homology"/>
<dbReference type="PANTHER" id="PTHR14042:SF24">
    <property type="entry name" value="PROTEIN DOPEY-1 HOMOLOG"/>
    <property type="match status" value="1"/>
</dbReference>
<sequence>LCGKWVTLFLTGYSIKCCILMTIIRFDIGFLLHLPSQRDFQAPQMSSSSGGLAPGDVTAPNPLHNTSKYKVYVQAVDRALKTFENPNEWADLISALAKLTKVFQSNAKFGDIPKPVTVAKRLSQCLHPALPMGVHLKALETYRQIFDILGPQSLPKLLYLFAVGLFPLMDHCGIKVKSELFNIFEQYLLPLGQNLKPALPGFLAGVLLGLEEGTEFYERSLSVLDRVCEGVGERAFFACLWQAVLGSPSVRLPAMLYVNAKFDKTRTLDDQIAIVGDHVNHMVAALCATASDSGSPLVQRNLLDFLCAAFPLDSTNLTREDFVQLIMRCVFVVLRRDMSLNRRLYTWLMNPTGGNIAVSSIPVGDEGVESTFFNDKVLPLIVEALTEYLKLDVIEIPQSSTNAWAHGWGGQKESEQHQFAEVRVCRLLLYLQDRADIGGPVLNKVFPLFLVCVSNVYERLTTQSAQVKENKDVDVSLDRNHLRLTLDLKKSPSSSRLLNVEAETDKVKEQERRIDEITKTFNLLLNSLETGFLFEFLGKWFTELIGQSDPCSEDITQFAKVVIFCLETCNLDGDPILRAQFLPKLLRRVLNGLHTDQKLVFVDNSALLMMIDVCTRLLAEISQGGAIEATVPNDDLSEGSSIGSPRKRPLNAVVAGVNDEDQALVELCVNECLMLLSSVSRMYHTARTSNNLLLLSSVCALTSQFVDYPLYCFSLEHKSSPKLPCWLEELLKVIDADSWVHQMSHGSQFVDLSDLSARTTAFDLLLSIYLKCSSVLAQHEAANGRMSEGSVAVATEGEDVPPTTVLLKPLLFSAQLHQLERERVFERCGQAIWRGVGSPQCAQEHERLSRLMALLHSRRPNEPSSDMENIIVSALTSSDAMVSAEAAQTFHRMWMLTRTGDDQPPLCAKPFNRAVMLLLGVLADESVSRARTELKSAAAAWFIDCAKHNDLPRIVQMLATMLMNPVTARISIQYVWQEARLSKDQFSSMPPDVSVVTLVTSDGKQRLYHFDGPVTDGAWQNDLRNRLLLSSEADSTESEQGAVSTCVATGGDIPNFDEDTDSLDTLSISMDGVDVGVVETLQYLIDCVIEEEESELDNHQRLESALANAPPEGGAIVFRAGDSEAEQSSSISPRARQESGDRPAPIVADPVSRFKKGHRRQDSLQESIFSMTEKDLKTFDTTELLRPSIDGAADGVSLFHELHVHMLLYGESGRVVDLGRAETAFRILTALLCPRGSPVTNRMLLSCLVSSGTASQNGEGAGAGPALTVSLVDLMAKHVRAILGQHFWGVTGDEDVSKHRHLTLLELLITISLHFLRSFFLNSPICPVTQSDLVMAWKCKIAALDFLSELLGELSGMICEQQSRPFVSFVQSVLSRSKLQKCLLHLLLTAVHDPRSSAEAGQVMPLSVSIAEFNEGGTSKMGNKLSGLLSAYSRSLLSVTAQAIRLESDIKNGYASFGDVNTSGVMLNRLSVAQQIYNTPAHRGTLREPNPSLVELRAFLLIVLNALKKRPERHEMWFQFVVQILPWMERSLATVMVRVVEQLCKNIETALNVCYPNVKDTDSSLSPVPKNDCNYPACFITMTLETITTLVHFCVIDTHSTGSTIQATTPSSVPPSSGGGGSGGMVGQAIAVIPGTKGATELFSNLVKVFSFSDSTSTGGVNISKMDGSRGSLTLRQARNDMLTSLPHALATICDLWTVVRSKQEPLLPLGSPQHLRRLILDLLSPIAQHHQQAFLTALSLVWLTRSGAGGSPQKKLDPDQPNFHYSPVQHDIANLLLSLKVISFEELVTAVSDTLKEVGVKATKIGAGDKATFPTEAPLLELVHGCIKALPTAQLRSCWSPFQSLFADAPLANLPPRAVFLLYIILCDYVRCAGASYIVEDKAMSRAVQDAVQRLTEAVNAIVGWQLETTTWLKRTLVVRHDQGPRSQDASPSVETNTPLNTPLPSVNPSEQNSMRGSTLSLMTRPSSLDTGSTNVGALTEKKSSSNLRGSVKDSNNNKRDPAHSTQALFLLAENLAELVDSVCKSDDKERLLPTLHAVWGNVVPYLKAKNARNSRFFLASSQLLASMSSFSYMRPVWKKTTLELLLDSSFFKMDMHSLKQWLIVTDHLMTHDKTSFKDLLKSIAYTPNASFSLMTSKEQEYEARAQAVKRLAFVVLGSELDQYQGQMNDIQERLSENLRVSQSPSIRSAVFLCIRVLLLRLRPNSLVGIWPIMVTELVHVLLQMEQQLCAEGNGIEDLGCARDDAWMQLYLAACKMLETLCTLPAGYLAQFQMCHWAFVNSVATSKTDMFLPFAGRINKLLRTKFGKLTPEELANLSPSLCGMKMLTSFEELRPFFYALATQSKALPGIHQNCGNESSFLTGSLSYKNAVNRLEHALCVDFAEHWQL</sequence>
<dbReference type="SUPFAM" id="SSF48371">
    <property type="entry name" value="ARM repeat"/>
    <property type="match status" value="2"/>
</dbReference>
<keyword evidence="2" id="KW-0653">Protein transport</keyword>
<feature type="domain" description="DOP1-like C-terminal" evidence="6">
    <location>
        <begin position="1996"/>
        <end position="2342"/>
    </location>
</feature>
<evidence type="ECO:0000259" key="7">
    <source>
        <dbReference type="Pfam" id="PF24601"/>
    </source>
</evidence>
<evidence type="ECO:0000313" key="9">
    <source>
        <dbReference type="WBParaSite" id="HCON_00001850-00001"/>
    </source>
</evidence>
<dbReference type="InterPro" id="IPR040314">
    <property type="entry name" value="DOP1"/>
</dbReference>
<evidence type="ECO:0000259" key="6">
    <source>
        <dbReference type="Pfam" id="PF24598"/>
    </source>
</evidence>
<dbReference type="InterPro" id="IPR056459">
    <property type="entry name" value="TPR_DOP1"/>
</dbReference>
<keyword evidence="8" id="KW-1185">Reference proteome</keyword>
<dbReference type="Pfam" id="PF24601">
    <property type="entry name" value="TPR_DOP1"/>
    <property type="match status" value="1"/>
</dbReference>
<dbReference type="InterPro" id="IPR007249">
    <property type="entry name" value="DOP1_N"/>
</dbReference>
<evidence type="ECO:0000256" key="4">
    <source>
        <dbReference type="SAM" id="MobiDB-lite"/>
    </source>
</evidence>
<dbReference type="InterPro" id="IPR016024">
    <property type="entry name" value="ARM-type_fold"/>
</dbReference>
<dbReference type="OMA" id="LHHGCNF"/>
<evidence type="ECO:0000256" key="2">
    <source>
        <dbReference type="ARBA" id="ARBA00022927"/>
    </source>
</evidence>
<organism evidence="8 9">
    <name type="scientific">Haemonchus contortus</name>
    <name type="common">Barber pole worm</name>
    <dbReference type="NCBI Taxonomy" id="6289"/>
    <lineage>
        <taxon>Eukaryota</taxon>
        <taxon>Metazoa</taxon>
        <taxon>Ecdysozoa</taxon>
        <taxon>Nematoda</taxon>
        <taxon>Chromadorea</taxon>
        <taxon>Rhabditida</taxon>
        <taxon>Rhabditina</taxon>
        <taxon>Rhabditomorpha</taxon>
        <taxon>Strongyloidea</taxon>
        <taxon>Trichostrongylidae</taxon>
        <taxon>Haemonchus</taxon>
    </lineage>
</organism>
<dbReference type="GO" id="GO:0005829">
    <property type="term" value="C:cytosol"/>
    <property type="evidence" value="ECO:0007669"/>
    <property type="project" value="GOC"/>
</dbReference>
<dbReference type="InterPro" id="IPR056457">
    <property type="entry name" value="DOP1_C"/>
</dbReference>
<evidence type="ECO:0000256" key="1">
    <source>
        <dbReference type="ARBA" id="ARBA00022448"/>
    </source>
</evidence>
<feature type="compositionally biased region" description="Polar residues" evidence="4">
    <location>
        <begin position="1986"/>
        <end position="1996"/>
    </location>
</feature>
<dbReference type="PANTHER" id="PTHR14042">
    <property type="entry name" value="DOPEY-RELATED"/>
    <property type="match status" value="1"/>
</dbReference>
<dbReference type="GO" id="GO:0006895">
    <property type="term" value="P:Golgi to endosome transport"/>
    <property type="evidence" value="ECO:0007669"/>
    <property type="project" value="InterPro"/>
</dbReference>
<dbReference type="Pfam" id="PF04118">
    <property type="entry name" value="Dopey_N"/>
    <property type="match status" value="1"/>
</dbReference>
<feature type="region of interest" description="Disordered" evidence="4">
    <location>
        <begin position="1123"/>
        <end position="1148"/>
    </location>
</feature>
<feature type="domain" description="DOP1 N-terminal" evidence="5">
    <location>
        <begin position="67"/>
        <end position="351"/>
    </location>
</feature>
<comment type="similarity">
    <text evidence="3">Belongs to the DOP1 family.</text>
</comment>
<dbReference type="Proteomes" id="UP000025227">
    <property type="component" value="Unplaced"/>
</dbReference>
<reference evidence="9" key="1">
    <citation type="submission" date="2020-12" db="UniProtKB">
        <authorList>
            <consortium name="WormBaseParasite"/>
        </authorList>
    </citation>
    <scope>IDENTIFICATION</scope>
    <source>
        <strain evidence="9">MHco3</strain>
    </source>
</reference>
<evidence type="ECO:0000313" key="8">
    <source>
        <dbReference type="Proteomes" id="UP000025227"/>
    </source>
</evidence>
<evidence type="ECO:0000259" key="5">
    <source>
        <dbReference type="Pfam" id="PF04118"/>
    </source>
</evidence>
<evidence type="ECO:0000256" key="3">
    <source>
        <dbReference type="ARBA" id="ARBA00046326"/>
    </source>
</evidence>
<protein>
    <submittedName>
        <fullName evidence="9">Dopey_N domain-containing protein</fullName>
    </submittedName>
</protein>
<dbReference type="OrthoDB" id="297643at2759"/>
<name>A0A7I4XSX2_HAECO</name>
<dbReference type="GO" id="GO:0015031">
    <property type="term" value="P:protein transport"/>
    <property type="evidence" value="ECO:0007669"/>
    <property type="project" value="UniProtKB-KW"/>
</dbReference>
<dbReference type="Pfam" id="PF24598">
    <property type="entry name" value="DOP1_C"/>
    <property type="match status" value="1"/>
</dbReference>
<feature type="compositionally biased region" description="Polar residues" evidence="4">
    <location>
        <begin position="1926"/>
        <end position="1978"/>
    </location>
</feature>
<feature type="domain" description="DOP1-like TPR" evidence="7">
    <location>
        <begin position="1200"/>
        <end position="1597"/>
    </location>
</feature>
<feature type="region of interest" description="Disordered" evidence="4">
    <location>
        <begin position="1924"/>
        <end position="2003"/>
    </location>
</feature>
<dbReference type="GO" id="GO:0005802">
    <property type="term" value="C:trans-Golgi network"/>
    <property type="evidence" value="ECO:0007669"/>
    <property type="project" value="TreeGrafter"/>
</dbReference>
<accession>A0A7I4XSX2</accession>